<dbReference type="RefSeq" id="WP_091649166.1">
    <property type="nucleotide sequence ID" value="NZ_FNHQ01000009.1"/>
</dbReference>
<dbReference type="Gene3D" id="2.60.40.2500">
    <property type="match status" value="1"/>
</dbReference>
<reference evidence="4 5" key="1">
    <citation type="submission" date="2016-10" db="EMBL/GenBank/DDBJ databases">
        <authorList>
            <person name="de Groot N.N."/>
        </authorList>
    </citation>
    <scope>NUCLEOTIDE SEQUENCE [LARGE SCALE GENOMIC DNA]</scope>
    <source>
        <strain evidence="4 5">DSM 16981</strain>
    </source>
</reference>
<keyword evidence="5" id="KW-1185">Reference proteome</keyword>
<feature type="chain" id="PRO_5011546636" evidence="3">
    <location>
        <begin position="26"/>
        <end position="282"/>
    </location>
</feature>
<dbReference type="STRING" id="349095.SAMN05660299_01147"/>
<dbReference type="CDD" id="cd06911">
    <property type="entry name" value="VirB9_CagX_TrbG"/>
    <property type="match status" value="1"/>
</dbReference>
<dbReference type="InterPro" id="IPR033645">
    <property type="entry name" value="VirB9/CagX/TrbG_C"/>
</dbReference>
<organism evidence="4 5">
    <name type="scientific">Megasphaera paucivorans</name>
    <dbReference type="NCBI Taxonomy" id="349095"/>
    <lineage>
        <taxon>Bacteria</taxon>
        <taxon>Bacillati</taxon>
        <taxon>Bacillota</taxon>
        <taxon>Negativicutes</taxon>
        <taxon>Veillonellales</taxon>
        <taxon>Veillonellaceae</taxon>
        <taxon>Megasphaera</taxon>
    </lineage>
</organism>
<accession>A0A1G9UDR5</accession>
<evidence type="ECO:0000313" key="5">
    <source>
        <dbReference type="Proteomes" id="UP000199309"/>
    </source>
</evidence>
<dbReference type="EMBL" id="FNHQ01000009">
    <property type="protein sequence ID" value="SDM57695.1"/>
    <property type="molecule type" value="Genomic_DNA"/>
</dbReference>
<protein>
    <submittedName>
        <fullName evidence="4">P-type conjugative transfer protein TrbG</fullName>
    </submittedName>
</protein>
<gene>
    <name evidence="4" type="ORF">SAMN05660299_01147</name>
</gene>
<evidence type="ECO:0000256" key="3">
    <source>
        <dbReference type="SAM" id="SignalP"/>
    </source>
</evidence>
<evidence type="ECO:0000313" key="4">
    <source>
        <dbReference type="EMBL" id="SDM57695.1"/>
    </source>
</evidence>
<name>A0A1G9UDR5_9FIRM</name>
<sequence length="282" mass="32276">MNHRKIFIAVAVAVSMYSSSLIALAEQKAFYTTEDAYVSASKLMYDYNEGSVYQVYVQLGHVTDISLHPNEKLVGVLAGDTERWNIETASVDSTVHVYVKPKFADIGTNFIINTDKRSYRLAVSSADTYNPVISWDYPEEMYRKLANAEVYQNREEKEFLDIFTEKVDGRYVAKTMNYSYETKGSKKADAALFPRKVFDDGTRTYIRMPKSNKYDLPVLYNIESTDKEKLTLVNYRIHGAYFIADRVFTHARLYYSANVYVDIYPKKEESSLPKISAGGDAQ</sequence>
<feature type="signal peptide" evidence="3">
    <location>
        <begin position="1"/>
        <end position="25"/>
    </location>
</feature>
<evidence type="ECO:0000256" key="2">
    <source>
        <dbReference type="ARBA" id="ARBA00022729"/>
    </source>
</evidence>
<dbReference type="InterPro" id="IPR010258">
    <property type="entry name" value="Conjugal_tfr_TrbG/VirB9/CagX"/>
</dbReference>
<dbReference type="Pfam" id="PF03524">
    <property type="entry name" value="CagX"/>
    <property type="match status" value="1"/>
</dbReference>
<proteinExistence type="inferred from homology"/>
<dbReference type="Proteomes" id="UP000199309">
    <property type="component" value="Unassembled WGS sequence"/>
</dbReference>
<dbReference type="OrthoDB" id="9815808at2"/>
<keyword evidence="2 3" id="KW-0732">Signal</keyword>
<comment type="similarity">
    <text evidence="1">Belongs to the TrbG/VirB9 family.</text>
</comment>
<dbReference type="InterPro" id="IPR038161">
    <property type="entry name" value="VirB9/CagX/TrbG_C_sf"/>
</dbReference>
<evidence type="ECO:0000256" key="1">
    <source>
        <dbReference type="ARBA" id="ARBA00006135"/>
    </source>
</evidence>
<dbReference type="AlphaFoldDB" id="A0A1G9UDR5"/>